<dbReference type="InterPro" id="IPR030678">
    <property type="entry name" value="Peptide/Ni-bd"/>
</dbReference>
<dbReference type="AlphaFoldDB" id="A0A3G2R9S2"/>
<dbReference type="Gene3D" id="3.90.76.10">
    <property type="entry name" value="Dipeptide-binding Protein, Domain 1"/>
    <property type="match status" value="1"/>
</dbReference>
<comment type="similarity">
    <text evidence="2">Belongs to the bacterial solute-binding protein 5 family.</text>
</comment>
<dbReference type="GO" id="GO:1904680">
    <property type="term" value="F:peptide transmembrane transporter activity"/>
    <property type="evidence" value="ECO:0007669"/>
    <property type="project" value="TreeGrafter"/>
</dbReference>
<dbReference type="CDD" id="cd08512">
    <property type="entry name" value="PBP2_NikA_DppA_OppA_like_7"/>
    <property type="match status" value="1"/>
</dbReference>
<evidence type="ECO:0000256" key="1">
    <source>
        <dbReference type="ARBA" id="ARBA00004193"/>
    </source>
</evidence>
<dbReference type="EMBL" id="CP033169">
    <property type="protein sequence ID" value="AYO32173.1"/>
    <property type="molecule type" value="Genomic_DNA"/>
</dbReference>
<dbReference type="Pfam" id="PF00496">
    <property type="entry name" value="SBP_bac_5"/>
    <property type="match status" value="1"/>
</dbReference>
<dbReference type="PANTHER" id="PTHR30290">
    <property type="entry name" value="PERIPLASMIC BINDING COMPONENT OF ABC TRANSPORTER"/>
    <property type="match status" value="1"/>
</dbReference>
<dbReference type="Gene3D" id="3.40.190.10">
    <property type="entry name" value="Periplasmic binding protein-like II"/>
    <property type="match status" value="1"/>
</dbReference>
<keyword evidence="3" id="KW-0813">Transport</keyword>
<proteinExistence type="inferred from homology"/>
<feature type="domain" description="Solute-binding protein family 5" evidence="6">
    <location>
        <begin position="85"/>
        <end position="445"/>
    </location>
</feature>
<dbReference type="Gene3D" id="3.10.105.10">
    <property type="entry name" value="Dipeptide-binding Protein, Domain 3"/>
    <property type="match status" value="1"/>
</dbReference>
<evidence type="ECO:0000259" key="6">
    <source>
        <dbReference type="Pfam" id="PF00496"/>
    </source>
</evidence>
<reference evidence="7 8" key="1">
    <citation type="submission" date="2018-10" db="EMBL/GenBank/DDBJ databases">
        <authorList>
            <person name="Zhang X."/>
        </authorList>
    </citation>
    <scope>NUCLEOTIDE SEQUENCE [LARGE SCALE GENOMIC DNA]</scope>
    <source>
        <strain evidence="7 8">SK-G1</strain>
    </source>
</reference>
<comment type="subcellular location">
    <subcellularLocation>
        <location evidence="1">Cell membrane</location>
        <topology evidence="1">Lipid-anchor</topology>
    </subcellularLocation>
</comment>
<dbReference type="SUPFAM" id="SSF53850">
    <property type="entry name" value="Periplasmic binding protein-like II"/>
    <property type="match status" value="1"/>
</dbReference>
<evidence type="ECO:0000313" key="8">
    <source>
        <dbReference type="Proteomes" id="UP000280960"/>
    </source>
</evidence>
<evidence type="ECO:0000313" key="7">
    <source>
        <dbReference type="EMBL" id="AYO32173.1"/>
    </source>
</evidence>
<feature type="chain" id="PRO_5039565681" evidence="5">
    <location>
        <begin position="22"/>
        <end position="532"/>
    </location>
</feature>
<evidence type="ECO:0000256" key="5">
    <source>
        <dbReference type="SAM" id="SignalP"/>
    </source>
</evidence>
<dbReference type="PANTHER" id="PTHR30290:SF9">
    <property type="entry name" value="OLIGOPEPTIDE-BINDING PROTEIN APPA"/>
    <property type="match status" value="1"/>
</dbReference>
<dbReference type="GO" id="GO:0043190">
    <property type="term" value="C:ATP-binding cassette (ABC) transporter complex"/>
    <property type="evidence" value="ECO:0007669"/>
    <property type="project" value="InterPro"/>
</dbReference>
<accession>A0A3G2R9S2</accession>
<evidence type="ECO:0000256" key="4">
    <source>
        <dbReference type="ARBA" id="ARBA00022729"/>
    </source>
</evidence>
<dbReference type="KEGG" id="bacg:D2962_03280"/>
<dbReference type="Proteomes" id="UP000280960">
    <property type="component" value="Chromosome"/>
</dbReference>
<gene>
    <name evidence="7" type="ORF">D2962_03280</name>
</gene>
<protein>
    <submittedName>
        <fullName evidence="7">ABC transporter substrate-binding protein</fullName>
    </submittedName>
</protein>
<evidence type="ECO:0000256" key="3">
    <source>
        <dbReference type="ARBA" id="ARBA00022448"/>
    </source>
</evidence>
<dbReference type="GO" id="GO:0015833">
    <property type="term" value="P:peptide transport"/>
    <property type="evidence" value="ECO:0007669"/>
    <property type="project" value="TreeGrafter"/>
</dbReference>
<keyword evidence="4 5" id="KW-0732">Signal</keyword>
<dbReference type="PROSITE" id="PS51257">
    <property type="entry name" value="PROKAR_LIPOPROTEIN"/>
    <property type="match status" value="1"/>
</dbReference>
<keyword evidence="8" id="KW-1185">Reference proteome</keyword>
<dbReference type="InterPro" id="IPR023765">
    <property type="entry name" value="SBP_5_CS"/>
</dbReference>
<dbReference type="InterPro" id="IPR000914">
    <property type="entry name" value="SBP_5_dom"/>
</dbReference>
<dbReference type="PROSITE" id="PS01040">
    <property type="entry name" value="SBP_BACTERIAL_5"/>
    <property type="match status" value="1"/>
</dbReference>
<dbReference type="InterPro" id="IPR039424">
    <property type="entry name" value="SBP_5"/>
</dbReference>
<feature type="signal peptide" evidence="5">
    <location>
        <begin position="1"/>
        <end position="21"/>
    </location>
</feature>
<sequence length="532" mass="60970">MISKKLVFLITVLLVISITLAGCGGQNDSNASGQKQSNAPMQIAFFVWTSTPITDFDPSVEFSNGVVTLNNIYETLLRYDPLEKKFKPVLATDYNKSEDGLTWNFHIRKGVKFHDGTDLNAEAVKFSIERTIKLGKGASFIWDPVKEINVKDEYTVEFKLKYPAPMDLIASSAYGAFIMSPTAVKSNPEGWLTQGHEAGTGPYKLESFQMGQEVVLTKFDDYWGGWEGKHFDKAIIKKVPETATRRQMLEKGEVDVTRDLPYEDVEALKNNQNVVVETGPSFENLLMLFNTDKKPLDNKLVRQALSYAFPYDDVVKYAMGGYATQARGAVPYGLWGHGENLFQYKYDLEKAKELLKQAGYPNGGFKLLLTYVAGDEAEKKTAELYKSELSKLNIELEIRAMPWESQWEMARDKDPNKRQDIFTFYWWPDVPGPYTYLYNLFHSQDEIVFNLAYWENREFDNLVDEGSRQSGIDMTKAEELFIKAQEILVEEAPAIFIYDKQYIKIFNKSLKGYKDNPAYPNVVFFYETYREK</sequence>
<name>A0A3G2R9S2_9FIRM</name>
<dbReference type="PIRSF" id="PIRSF002741">
    <property type="entry name" value="MppA"/>
    <property type="match status" value="1"/>
</dbReference>
<dbReference type="GO" id="GO:0042597">
    <property type="term" value="C:periplasmic space"/>
    <property type="evidence" value="ECO:0007669"/>
    <property type="project" value="UniProtKB-ARBA"/>
</dbReference>
<organism evidence="7 8">
    <name type="scientific">Biomaibacter acetigenes</name>
    <dbReference type="NCBI Taxonomy" id="2316383"/>
    <lineage>
        <taxon>Bacteria</taxon>
        <taxon>Bacillati</taxon>
        <taxon>Bacillota</taxon>
        <taxon>Clostridia</taxon>
        <taxon>Thermosediminibacterales</taxon>
        <taxon>Tepidanaerobacteraceae</taxon>
        <taxon>Biomaibacter</taxon>
    </lineage>
</organism>
<evidence type="ECO:0000256" key="2">
    <source>
        <dbReference type="ARBA" id="ARBA00005695"/>
    </source>
</evidence>